<feature type="signal peptide" evidence="1">
    <location>
        <begin position="1"/>
        <end position="21"/>
    </location>
</feature>
<evidence type="ECO:0000256" key="1">
    <source>
        <dbReference type="SAM" id="SignalP"/>
    </source>
</evidence>
<dbReference type="Proteomes" id="UP001302072">
    <property type="component" value="Chromosome"/>
</dbReference>
<proteinExistence type="predicted"/>
<dbReference type="EMBL" id="CP115541">
    <property type="protein sequence ID" value="WNH51972.1"/>
    <property type="molecule type" value="Genomic_DNA"/>
</dbReference>
<name>A0ABY9YM47_9GAMM</name>
<protein>
    <recommendedName>
        <fullName evidence="4">Secreted protein</fullName>
    </recommendedName>
</protein>
<keyword evidence="3" id="KW-1185">Reference proteome</keyword>
<gene>
    <name evidence="2" type="ORF">PDM29_16745</name>
</gene>
<reference evidence="2 3" key="1">
    <citation type="submission" date="2022-12" db="EMBL/GenBank/DDBJ databases">
        <title>Two new species, Stenotrophomonas aracearum and Stenotrophomonas oahuensis, isolated from Anthurium (Araceae family) in Hawaii.</title>
        <authorList>
            <person name="Chunag S.C."/>
            <person name="Dobhal S."/>
            <person name="Alvarez A."/>
            <person name="Arif M."/>
        </authorList>
    </citation>
    <scope>NUCLEOTIDE SEQUENCE [LARGE SCALE GENOMIC DNA]</scope>
    <source>
        <strain evidence="2 3">A5586</strain>
    </source>
</reference>
<sequence>MKTLFTLCLLASAALTGTAMAQTPAPAAAGSDCITLSDDQQLVRRGADNTILLRNGSDHYIVHFTHSCSSARVSRKLDFVTRGNEGQLCGARASKLRTDKDSCDVASLEPITAEAFATRARR</sequence>
<evidence type="ECO:0000313" key="3">
    <source>
        <dbReference type="Proteomes" id="UP001302072"/>
    </source>
</evidence>
<dbReference type="RefSeq" id="WP_311191186.1">
    <property type="nucleotide sequence ID" value="NZ_CP115541.1"/>
</dbReference>
<evidence type="ECO:0008006" key="4">
    <source>
        <dbReference type="Google" id="ProtNLM"/>
    </source>
</evidence>
<accession>A0ABY9YM47</accession>
<organism evidence="2 3">
    <name type="scientific">Stenotrophomonas oahuensis</name>
    <dbReference type="NCBI Taxonomy" id="3003271"/>
    <lineage>
        <taxon>Bacteria</taxon>
        <taxon>Pseudomonadati</taxon>
        <taxon>Pseudomonadota</taxon>
        <taxon>Gammaproteobacteria</taxon>
        <taxon>Lysobacterales</taxon>
        <taxon>Lysobacteraceae</taxon>
        <taxon>Stenotrophomonas</taxon>
    </lineage>
</organism>
<feature type="chain" id="PRO_5045662924" description="Secreted protein" evidence="1">
    <location>
        <begin position="22"/>
        <end position="122"/>
    </location>
</feature>
<keyword evidence="1" id="KW-0732">Signal</keyword>
<evidence type="ECO:0000313" key="2">
    <source>
        <dbReference type="EMBL" id="WNH51972.1"/>
    </source>
</evidence>